<evidence type="ECO:0000313" key="1">
    <source>
        <dbReference type="Proteomes" id="UP000050741"/>
    </source>
</evidence>
<name>A0A183CKQ2_GLOPA</name>
<proteinExistence type="predicted"/>
<organism evidence="1 2">
    <name type="scientific">Globodera pallida</name>
    <name type="common">Potato cyst nematode worm</name>
    <name type="synonym">Heterodera pallida</name>
    <dbReference type="NCBI Taxonomy" id="36090"/>
    <lineage>
        <taxon>Eukaryota</taxon>
        <taxon>Metazoa</taxon>
        <taxon>Ecdysozoa</taxon>
        <taxon>Nematoda</taxon>
        <taxon>Chromadorea</taxon>
        <taxon>Rhabditida</taxon>
        <taxon>Tylenchina</taxon>
        <taxon>Tylenchomorpha</taxon>
        <taxon>Tylenchoidea</taxon>
        <taxon>Heteroderidae</taxon>
        <taxon>Heteroderinae</taxon>
        <taxon>Globodera</taxon>
    </lineage>
</organism>
<reference evidence="1" key="2">
    <citation type="submission" date="2014-05" db="EMBL/GenBank/DDBJ databases">
        <title>The genome and life-stage specific transcriptomes of Globodera pallida elucidate key aspects of plant parasitism by a cyst nematode.</title>
        <authorList>
            <person name="Cotton J.A."/>
            <person name="Lilley C.J."/>
            <person name="Jones L.M."/>
            <person name="Kikuchi T."/>
            <person name="Reid A.J."/>
            <person name="Thorpe P."/>
            <person name="Tsai I.J."/>
            <person name="Beasley H."/>
            <person name="Blok V."/>
            <person name="Cock P.J.A."/>
            <person name="Van den Akker S.E."/>
            <person name="Holroyd N."/>
            <person name="Hunt M."/>
            <person name="Mantelin S."/>
            <person name="Naghra H."/>
            <person name="Pain A."/>
            <person name="Palomares-Rius J.E."/>
            <person name="Zarowiecki M."/>
            <person name="Berriman M."/>
            <person name="Jones J.T."/>
            <person name="Urwin P.E."/>
        </authorList>
    </citation>
    <scope>NUCLEOTIDE SEQUENCE [LARGE SCALE GENOMIC DNA]</scope>
    <source>
        <strain evidence="1">Lindley</strain>
    </source>
</reference>
<keyword evidence="1" id="KW-1185">Reference proteome</keyword>
<protein>
    <submittedName>
        <fullName evidence="2">SH3 domain-containing protein</fullName>
    </submittedName>
</protein>
<sequence length="58" mass="6408">APSRERPVVSAQSYPAPSRERPVVSAQSFFVGTVKVDGQLGRQKLAQSDQTFLEMEMI</sequence>
<dbReference type="AlphaFoldDB" id="A0A183CKQ2"/>
<dbReference type="Proteomes" id="UP000050741">
    <property type="component" value="Unassembled WGS sequence"/>
</dbReference>
<accession>A0A183CKQ2</accession>
<reference evidence="1" key="1">
    <citation type="submission" date="2013-12" db="EMBL/GenBank/DDBJ databases">
        <authorList>
            <person name="Aslett M."/>
        </authorList>
    </citation>
    <scope>NUCLEOTIDE SEQUENCE [LARGE SCALE GENOMIC DNA]</scope>
    <source>
        <strain evidence="1">Lindley</strain>
    </source>
</reference>
<dbReference type="WBParaSite" id="GPLIN_001345800">
    <property type="protein sequence ID" value="GPLIN_001345800"/>
    <property type="gene ID" value="GPLIN_001345800"/>
</dbReference>
<reference evidence="2" key="3">
    <citation type="submission" date="2016-06" db="UniProtKB">
        <authorList>
            <consortium name="WormBaseParasite"/>
        </authorList>
    </citation>
    <scope>IDENTIFICATION</scope>
</reference>
<evidence type="ECO:0000313" key="2">
    <source>
        <dbReference type="WBParaSite" id="GPLIN_001345800"/>
    </source>
</evidence>